<accession>A0A977KX80</accession>
<proteinExistence type="predicted"/>
<organism evidence="1">
    <name type="scientific">Woronichinia naegeliana WA131</name>
    <dbReference type="NCBI Taxonomy" id="2824559"/>
    <lineage>
        <taxon>Bacteria</taxon>
        <taxon>Bacillati</taxon>
        <taxon>Cyanobacteriota</taxon>
        <taxon>Cyanophyceae</taxon>
        <taxon>Synechococcales</taxon>
        <taxon>Coelosphaeriaceae</taxon>
        <taxon>Woronichinia</taxon>
    </lineage>
</organism>
<dbReference type="Proteomes" id="UP001065613">
    <property type="component" value="Chromosome"/>
</dbReference>
<name>A0A977KX80_9CYAN</name>
<sequence>MTQITVELPDELAIQIQSQIAQGEFSNLGEYVVYLLQQEQSQLRSTELEKMFLAGLDSGELIEITDQWWEQKRRETLS</sequence>
<dbReference type="EMBL" id="CP073041">
    <property type="protein sequence ID" value="UXE60260.1"/>
    <property type="molecule type" value="Genomic_DNA"/>
</dbReference>
<dbReference type="KEGG" id="wna:KA717_32335"/>
<gene>
    <name evidence="1" type="ORF">KA717_32335</name>
</gene>
<dbReference type="AlphaFoldDB" id="A0A977KX80"/>
<evidence type="ECO:0000313" key="1">
    <source>
        <dbReference type="EMBL" id="UXE60260.1"/>
    </source>
</evidence>
<protein>
    <submittedName>
        <fullName evidence="1">Type II toxin-antitoxin system ParD family antitoxin</fullName>
    </submittedName>
</protein>
<reference evidence="1" key="1">
    <citation type="submission" date="2021-04" db="EMBL/GenBank/DDBJ databases">
        <title>Genome sequence of Woronichinia naegeliana from Washington state freshwater lake bloom.</title>
        <authorList>
            <person name="Dreher T.W."/>
        </authorList>
    </citation>
    <scope>NUCLEOTIDE SEQUENCE</scope>
    <source>
        <strain evidence="1">WA131</strain>
    </source>
</reference>